<protein>
    <submittedName>
        <fullName evidence="6">Sep-tRNA:Sec-tRNA synthase</fullName>
    </submittedName>
</protein>
<dbReference type="Pfam" id="PF05889">
    <property type="entry name" value="SepSecS"/>
    <property type="match status" value="1"/>
</dbReference>
<keyword evidence="3" id="KW-0663">Pyridoxal phosphate</keyword>
<dbReference type="AlphaFoldDB" id="A0A699Z906"/>
<evidence type="ECO:0000256" key="2">
    <source>
        <dbReference type="ARBA" id="ARBA00022679"/>
    </source>
</evidence>
<dbReference type="SUPFAM" id="SSF53383">
    <property type="entry name" value="PLP-dependent transferases"/>
    <property type="match status" value="1"/>
</dbReference>
<evidence type="ECO:0000256" key="1">
    <source>
        <dbReference type="ARBA" id="ARBA00001933"/>
    </source>
</evidence>
<keyword evidence="4" id="KW-0648">Protein biosynthesis</keyword>
<accession>A0A699Z906</accession>
<dbReference type="InterPro" id="IPR015424">
    <property type="entry name" value="PyrdxlP-dep_Trfase"/>
</dbReference>
<dbReference type="InterPro" id="IPR019872">
    <property type="entry name" value="Sec-tRNA_Se_transferase"/>
</dbReference>
<comment type="cofactor">
    <cofactor evidence="1">
        <name>pyridoxal 5'-phosphate</name>
        <dbReference type="ChEBI" id="CHEBI:597326"/>
    </cofactor>
</comment>
<dbReference type="InterPro" id="IPR015422">
    <property type="entry name" value="PyrdxlP-dep_Trfase_small"/>
</dbReference>
<dbReference type="PANTHER" id="PTHR12944:SF2">
    <property type="entry name" value="O-PHOSPHOSERYL-TRNA(SEC) SELENIUM TRANSFERASE"/>
    <property type="match status" value="1"/>
</dbReference>
<keyword evidence="7" id="KW-1185">Reference proteome</keyword>
<dbReference type="PANTHER" id="PTHR12944">
    <property type="entry name" value="SOLUBLE LIVER ANTIGEN/LIVER PANCREAS ANTIGEN"/>
    <property type="match status" value="1"/>
</dbReference>
<organism evidence="6 7">
    <name type="scientific">Haematococcus lacustris</name>
    <name type="common">Green alga</name>
    <name type="synonym">Haematococcus pluvialis</name>
    <dbReference type="NCBI Taxonomy" id="44745"/>
    <lineage>
        <taxon>Eukaryota</taxon>
        <taxon>Viridiplantae</taxon>
        <taxon>Chlorophyta</taxon>
        <taxon>core chlorophytes</taxon>
        <taxon>Chlorophyceae</taxon>
        <taxon>CS clade</taxon>
        <taxon>Chlamydomonadales</taxon>
        <taxon>Haematococcaceae</taxon>
        <taxon>Haematococcus</taxon>
    </lineage>
</organism>
<dbReference type="InterPro" id="IPR008829">
    <property type="entry name" value="SepSecS/SepCysS"/>
</dbReference>
<reference evidence="6 7" key="1">
    <citation type="submission" date="2020-02" db="EMBL/GenBank/DDBJ databases">
        <title>Draft genome sequence of Haematococcus lacustris strain NIES-144.</title>
        <authorList>
            <person name="Morimoto D."/>
            <person name="Nakagawa S."/>
            <person name="Yoshida T."/>
            <person name="Sawayama S."/>
        </authorList>
    </citation>
    <scope>NUCLEOTIDE SEQUENCE [LARGE SCALE GENOMIC DNA]</scope>
    <source>
        <strain evidence="6 7">NIES-144</strain>
    </source>
</reference>
<evidence type="ECO:0000256" key="5">
    <source>
        <dbReference type="ARBA" id="ARBA00023266"/>
    </source>
</evidence>
<dbReference type="EMBL" id="BLLF01000872">
    <property type="protein sequence ID" value="GFH15598.1"/>
    <property type="molecule type" value="Genomic_DNA"/>
</dbReference>
<comment type="caution">
    <text evidence="6">The sequence shown here is derived from an EMBL/GenBank/DDBJ whole genome shotgun (WGS) entry which is preliminary data.</text>
</comment>
<keyword evidence="2" id="KW-0808">Transferase</keyword>
<name>A0A699Z906_HAELA</name>
<keyword evidence="5" id="KW-0711">Selenium</keyword>
<dbReference type="GO" id="GO:0001717">
    <property type="term" value="P:conversion of seryl-tRNAsec to selenocys-tRNAsec"/>
    <property type="evidence" value="ECO:0007669"/>
    <property type="project" value="InterPro"/>
</dbReference>
<evidence type="ECO:0000256" key="4">
    <source>
        <dbReference type="ARBA" id="ARBA00022917"/>
    </source>
</evidence>
<proteinExistence type="predicted"/>
<dbReference type="Gene3D" id="3.90.1150.10">
    <property type="entry name" value="Aspartate Aminotransferase, domain 1"/>
    <property type="match status" value="1"/>
</dbReference>
<evidence type="ECO:0000313" key="7">
    <source>
        <dbReference type="Proteomes" id="UP000485058"/>
    </source>
</evidence>
<evidence type="ECO:0000313" key="6">
    <source>
        <dbReference type="EMBL" id="GFH15598.1"/>
    </source>
</evidence>
<dbReference type="Proteomes" id="UP000485058">
    <property type="component" value="Unassembled WGS sequence"/>
</dbReference>
<sequence>MLWARCVSGTRVAGTGRAQNVAGITFQNYGAHHDTYPHTYLTAAAAIGGSRREVDEFCARLLRCYKEMSRKSSK</sequence>
<dbReference type="GO" id="GO:0001514">
    <property type="term" value="P:selenocysteine incorporation"/>
    <property type="evidence" value="ECO:0007669"/>
    <property type="project" value="TreeGrafter"/>
</dbReference>
<dbReference type="GO" id="GO:0000049">
    <property type="term" value="F:tRNA binding"/>
    <property type="evidence" value="ECO:0007669"/>
    <property type="project" value="TreeGrafter"/>
</dbReference>
<gene>
    <name evidence="6" type="ORF">HaLaN_11851</name>
</gene>
<dbReference type="GO" id="GO:0098621">
    <property type="term" value="F:O-phosphoseryl-tRNA(Sec) selenium transferase activity"/>
    <property type="evidence" value="ECO:0007669"/>
    <property type="project" value="InterPro"/>
</dbReference>
<feature type="non-terminal residue" evidence="6">
    <location>
        <position position="1"/>
    </location>
</feature>
<evidence type="ECO:0000256" key="3">
    <source>
        <dbReference type="ARBA" id="ARBA00022898"/>
    </source>
</evidence>